<dbReference type="PROSITE" id="PS50005">
    <property type="entry name" value="TPR"/>
    <property type="match status" value="2"/>
</dbReference>
<name>A0A7C5MA05_UNCW3</name>
<dbReference type="AlphaFoldDB" id="A0A7C5MA05"/>
<dbReference type="InterPro" id="IPR011990">
    <property type="entry name" value="TPR-like_helical_dom_sf"/>
</dbReference>
<dbReference type="Pfam" id="PF13432">
    <property type="entry name" value="TPR_16"/>
    <property type="match status" value="1"/>
</dbReference>
<feature type="repeat" description="TPR" evidence="1">
    <location>
        <begin position="42"/>
        <end position="75"/>
    </location>
</feature>
<sequence length="189" mass="22298">MNDIAKKLFEEAEKLIKNGRYREAIPKLLRLKRLTQRDGEQEEVLYNLGLSYLMLNRFTRAADIFKRLSRSNPDSALYYYMLGLANLKRADLKEALWNFKKANHLSPTEKEFTRKYGWTLCLMGKRRGEKILENLFQQDVSDTDVAVDYILCLLKNKKIEKAKWITELNSRYNPASAELEELRMIIEKP</sequence>
<proteinExistence type="predicted"/>
<comment type="caution">
    <text evidence="2">The sequence shown here is derived from an EMBL/GenBank/DDBJ whole genome shotgun (WGS) entry which is preliminary data.</text>
</comment>
<dbReference type="SMART" id="SM00028">
    <property type="entry name" value="TPR"/>
    <property type="match status" value="3"/>
</dbReference>
<dbReference type="EMBL" id="DRTV01000210">
    <property type="protein sequence ID" value="HHF58376.1"/>
    <property type="molecule type" value="Genomic_DNA"/>
</dbReference>
<reference evidence="2" key="1">
    <citation type="journal article" date="2020" name="mSystems">
        <title>Genome- and Community-Level Interaction Insights into Carbon Utilization and Element Cycling Functions of Hydrothermarchaeota in Hydrothermal Sediment.</title>
        <authorList>
            <person name="Zhou Z."/>
            <person name="Liu Y."/>
            <person name="Xu W."/>
            <person name="Pan J."/>
            <person name="Luo Z.H."/>
            <person name="Li M."/>
        </authorList>
    </citation>
    <scope>NUCLEOTIDE SEQUENCE [LARGE SCALE GENOMIC DNA]</scope>
    <source>
        <strain evidence="2">HyVt-94</strain>
    </source>
</reference>
<accession>A0A7C5MA05</accession>
<feature type="repeat" description="TPR" evidence="1">
    <location>
        <begin position="76"/>
        <end position="109"/>
    </location>
</feature>
<dbReference type="InterPro" id="IPR019734">
    <property type="entry name" value="TPR_rpt"/>
</dbReference>
<evidence type="ECO:0000256" key="1">
    <source>
        <dbReference type="PROSITE-ProRule" id="PRU00339"/>
    </source>
</evidence>
<gene>
    <name evidence="2" type="ORF">ENL41_03015</name>
</gene>
<dbReference type="Gene3D" id="1.25.40.10">
    <property type="entry name" value="Tetratricopeptide repeat domain"/>
    <property type="match status" value="1"/>
</dbReference>
<dbReference type="Proteomes" id="UP000886014">
    <property type="component" value="Unassembled WGS sequence"/>
</dbReference>
<feature type="non-terminal residue" evidence="2">
    <location>
        <position position="189"/>
    </location>
</feature>
<evidence type="ECO:0000313" key="2">
    <source>
        <dbReference type="EMBL" id="HHF58376.1"/>
    </source>
</evidence>
<organism evidence="2">
    <name type="scientific">candidate division WOR-3 bacterium</name>
    <dbReference type="NCBI Taxonomy" id="2052148"/>
    <lineage>
        <taxon>Bacteria</taxon>
        <taxon>Bacteria division WOR-3</taxon>
    </lineage>
</organism>
<dbReference type="SUPFAM" id="SSF48452">
    <property type="entry name" value="TPR-like"/>
    <property type="match status" value="1"/>
</dbReference>
<keyword evidence="1" id="KW-0802">TPR repeat</keyword>
<protein>
    <submittedName>
        <fullName evidence="2">DUF3808 domain-containing protein</fullName>
    </submittedName>
</protein>